<accession>A0A6C0HNP2</accession>
<sequence>MTDREILNLLSIKQFTELQQSQVMPIILKFGAPWCGPCKAIKPLCDQWFKLTPGFIYIDINIDNDSELFIALKSKKMVKSIPTLLFYSNKVKRDSWYIPDDSVIGGDINQVYAFFDRCNMTTKKF</sequence>
<dbReference type="PANTHER" id="PTHR45663:SF11">
    <property type="entry name" value="GEO12009P1"/>
    <property type="match status" value="1"/>
</dbReference>
<dbReference type="InterPro" id="IPR036249">
    <property type="entry name" value="Thioredoxin-like_sf"/>
</dbReference>
<evidence type="ECO:0000259" key="1">
    <source>
        <dbReference type="Pfam" id="PF00085"/>
    </source>
</evidence>
<dbReference type="EMBL" id="MN739997">
    <property type="protein sequence ID" value="QHT82282.1"/>
    <property type="molecule type" value="Genomic_DNA"/>
</dbReference>
<evidence type="ECO:0000313" key="2">
    <source>
        <dbReference type="EMBL" id="QHT82282.1"/>
    </source>
</evidence>
<protein>
    <recommendedName>
        <fullName evidence="1">Thioredoxin domain-containing protein</fullName>
    </recommendedName>
</protein>
<dbReference type="Pfam" id="PF00085">
    <property type="entry name" value="Thioredoxin"/>
    <property type="match status" value="1"/>
</dbReference>
<dbReference type="PANTHER" id="PTHR45663">
    <property type="entry name" value="GEO12009P1"/>
    <property type="match status" value="1"/>
</dbReference>
<reference evidence="2" key="1">
    <citation type="journal article" date="2020" name="Nature">
        <title>Giant virus diversity and host interactions through global metagenomics.</title>
        <authorList>
            <person name="Schulz F."/>
            <person name="Roux S."/>
            <person name="Paez-Espino D."/>
            <person name="Jungbluth S."/>
            <person name="Walsh D.A."/>
            <person name="Denef V.J."/>
            <person name="McMahon K.D."/>
            <person name="Konstantinidis K.T."/>
            <person name="Eloe-Fadrosh E.A."/>
            <person name="Kyrpides N.C."/>
            <person name="Woyke T."/>
        </authorList>
    </citation>
    <scope>NUCLEOTIDE SEQUENCE</scope>
    <source>
        <strain evidence="2">GVMAG-M-3300023184-161</strain>
    </source>
</reference>
<dbReference type="InterPro" id="IPR013766">
    <property type="entry name" value="Thioredoxin_domain"/>
</dbReference>
<feature type="domain" description="Thioredoxin" evidence="1">
    <location>
        <begin position="13"/>
        <end position="92"/>
    </location>
</feature>
<dbReference type="SUPFAM" id="SSF52833">
    <property type="entry name" value="Thioredoxin-like"/>
    <property type="match status" value="1"/>
</dbReference>
<dbReference type="PRINTS" id="PR00421">
    <property type="entry name" value="THIOREDOXIN"/>
</dbReference>
<dbReference type="GO" id="GO:0005737">
    <property type="term" value="C:cytoplasm"/>
    <property type="evidence" value="ECO:0007669"/>
    <property type="project" value="TreeGrafter"/>
</dbReference>
<dbReference type="Gene3D" id="3.40.30.10">
    <property type="entry name" value="Glutaredoxin"/>
    <property type="match status" value="1"/>
</dbReference>
<proteinExistence type="predicted"/>
<name>A0A6C0HNP2_9ZZZZ</name>
<dbReference type="AlphaFoldDB" id="A0A6C0HNP2"/>
<dbReference type="CDD" id="cd02947">
    <property type="entry name" value="TRX_family"/>
    <property type="match status" value="1"/>
</dbReference>
<dbReference type="GO" id="GO:0015035">
    <property type="term" value="F:protein-disulfide reductase activity"/>
    <property type="evidence" value="ECO:0007669"/>
    <property type="project" value="TreeGrafter"/>
</dbReference>
<organism evidence="2">
    <name type="scientific">viral metagenome</name>
    <dbReference type="NCBI Taxonomy" id="1070528"/>
    <lineage>
        <taxon>unclassified sequences</taxon>
        <taxon>metagenomes</taxon>
        <taxon>organismal metagenomes</taxon>
    </lineage>
</organism>